<dbReference type="Proteomes" id="UP001197093">
    <property type="component" value="Unassembled WGS sequence"/>
</dbReference>
<dbReference type="InterPro" id="IPR018466">
    <property type="entry name" value="Kre9/Knh1-like_N"/>
</dbReference>
<comment type="caution">
    <text evidence="5">The sequence shown here is derived from an EMBL/GenBank/DDBJ whole genome shotgun (WGS) entry which is preliminary data.</text>
</comment>
<gene>
    <name evidence="5" type="ORF">NEMBOFW57_002888</name>
</gene>
<proteinExistence type="predicted"/>
<keyword evidence="1 3" id="KW-0732">Signal</keyword>
<dbReference type="PANTHER" id="PTHR35185:SF2">
    <property type="entry name" value="EXTRACELLULAR PROLINE-SERINE RICH PROTEIN (AFU_ORTHOLOGUE AFUA_8G07090)"/>
    <property type="match status" value="1"/>
</dbReference>
<evidence type="ECO:0000313" key="6">
    <source>
        <dbReference type="Proteomes" id="UP001197093"/>
    </source>
</evidence>
<feature type="region of interest" description="Disordered" evidence="2">
    <location>
        <begin position="163"/>
        <end position="211"/>
    </location>
</feature>
<dbReference type="PANTHER" id="PTHR35185">
    <property type="entry name" value="SERINE/THREONINE-RICH PROTEIN ADG2-RELATED"/>
    <property type="match status" value="1"/>
</dbReference>
<evidence type="ECO:0000256" key="3">
    <source>
        <dbReference type="SAM" id="SignalP"/>
    </source>
</evidence>
<feature type="signal peptide" evidence="3">
    <location>
        <begin position="1"/>
        <end position="16"/>
    </location>
</feature>
<evidence type="ECO:0000313" key="5">
    <source>
        <dbReference type="EMBL" id="KAG7292843.1"/>
    </source>
</evidence>
<keyword evidence="6" id="KW-1185">Reference proteome</keyword>
<feature type="domain" description="Yeast cell wall synthesis Kre9/Knh1-like N-terminal" evidence="4">
    <location>
        <begin position="21"/>
        <end position="112"/>
    </location>
</feature>
<organism evidence="5 6">
    <name type="scientific">Staphylotrichum longicolle</name>
    <dbReference type="NCBI Taxonomy" id="669026"/>
    <lineage>
        <taxon>Eukaryota</taxon>
        <taxon>Fungi</taxon>
        <taxon>Dikarya</taxon>
        <taxon>Ascomycota</taxon>
        <taxon>Pezizomycotina</taxon>
        <taxon>Sordariomycetes</taxon>
        <taxon>Sordariomycetidae</taxon>
        <taxon>Sordariales</taxon>
        <taxon>Chaetomiaceae</taxon>
        <taxon>Staphylotrichum</taxon>
    </lineage>
</organism>
<name>A0AAD4F3P2_9PEZI</name>
<accession>A0AAD4F3P2</accession>
<evidence type="ECO:0000259" key="4">
    <source>
        <dbReference type="Pfam" id="PF10342"/>
    </source>
</evidence>
<dbReference type="EMBL" id="JAHCVI010000001">
    <property type="protein sequence ID" value="KAG7292843.1"/>
    <property type="molecule type" value="Genomic_DNA"/>
</dbReference>
<sequence length="233" mass="24700">MRVLSLFALAAPLVSAIQFLEPTSNSTLQKGETYSVKWDFVDTDPTTFSIFLVNFVDWPPFYTQVASDVQTTDGEYDVTVPCDVDSSWGFQFNAINGTNVYVIHAQTDEFYISNGACSGTKPTSALPICSTATVTVTETAVSTVTEAATCPTLSATTTVAVPSASGSFPAGSVPTDGPEDEPTETKKPAPPAVTAPASLDDTEDDEDEDVTSTVYTTVYKDLSEVHECGPCEA</sequence>
<dbReference type="Pfam" id="PF10342">
    <property type="entry name" value="Kre9_KNH"/>
    <property type="match status" value="1"/>
</dbReference>
<feature type="compositionally biased region" description="Acidic residues" evidence="2">
    <location>
        <begin position="200"/>
        <end position="210"/>
    </location>
</feature>
<feature type="chain" id="PRO_5042251003" description="Yeast cell wall synthesis Kre9/Knh1-like N-terminal domain-containing protein" evidence="3">
    <location>
        <begin position="17"/>
        <end position="233"/>
    </location>
</feature>
<reference evidence="5" key="1">
    <citation type="submission" date="2023-02" db="EMBL/GenBank/DDBJ databases">
        <authorList>
            <person name="Palmer J.M."/>
        </authorList>
    </citation>
    <scope>NUCLEOTIDE SEQUENCE</scope>
    <source>
        <strain evidence="5">FW57</strain>
    </source>
</reference>
<protein>
    <recommendedName>
        <fullName evidence="4">Yeast cell wall synthesis Kre9/Knh1-like N-terminal domain-containing protein</fullName>
    </recommendedName>
</protein>
<evidence type="ECO:0000256" key="2">
    <source>
        <dbReference type="SAM" id="MobiDB-lite"/>
    </source>
</evidence>
<dbReference type="InterPro" id="IPR052479">
    <property type="entry name" value="GPI-anchor_Adhesion_Reg"/>
</dbReference>
<dbReference type="AlphaFoldDB" id="A0AAD4F3P2"/>
<evidence type="ECO:0000256" key="1">
    <source>
        <dbReference type="ARBA" id="ARBA00022729"/>
    </source>
</evidence>